<dbReference type="SMART" id="SM00481">
    <property type="entry name" value="POLIIIAc"/>
    <property type="match status" value="1"/>
</dbReference>
<organism evidence="7 9">
    <name type="scientific">Fulvivirga sedimenti</name>
    <dbReference type="NCBI Taxonomy" id="2879465"/>
    <lineage>
        <taxon>Bacteria</taxon>
        <taxon>Pseudomonadati</taxon>
        <taxon>Bacteroidota</taxon>
        <taxon>Cytophagia</taxon>
        <taxon>Cytophagales</taxon>
        <taxon>Fulvivirgaceae</taxon>
        <taxon>Fulvivirga</taxon>
    </lineage>
</organism>
<dbReference type="EMBL" id="JAIXNE010000004">
    <property type="protein sequence ID" value="MCA6077696.1"/>
    <property type="molecule type" value="Genomic_DNA"/>
</dbReference>
<dbReference type="GO" id="GO:0042578">
    <property type="term" value="F:phosphoric ester hydrolase activity"/>
    <property type="evidence" value="ECO:0007669"/>
    <property type="project" value="TreeGrafter"/>
</dbReference>
<dbReference type="InterPro" id="IPR004013">
    <property type="entry name" value="PHP_dom"/>
</dbReference>
<dbReference type="PANTHER" id="PTHR36928:SF1">
    <property type="entry name" value="PHOSPHATASE YCDX-RELATED"/>
    <property type="match status" value="1"/>
</dbReference>
<dbReference type="SUPFAM" id="SSF47781">
    <property type="entry name" value="RuvA domain 2-like"/>
    <property type="match status" value="1"/>
</dbReference>
<dbReference type="InterPro" id="IPR002054">
    <property type="entry name" value="DNA-dir_DNA_pol_X"/>
</dbReference>
<dbReference type="EMBL" id="JAIXNE010000002">
    <property type="protein sequence ID" value="MCA6075391.1"/>
    <property type="molecule type" value="Genomic_DNA"/>
</dbReference>
<accession>A0A9X1HT98</accession>
<feature type="domain" description="DNA-directed DNA polymerase X" evidence="5">
    <location>
        <begin position="1"/>
        <end position="296"/>
    </location>
</feature>
<dbReference type="Gene3D" id="1.10.150.20">
    <property type="entry name" value="5' to 3' exonuclease, C-terminal subdomain"/>
    <property type="match status" value="1"/>
</dbReference>
<evidence type="ECO:0000313" key="6">
    <source>
        <dbReference type="EMBL" id="MCA6075391.1"/>
    </source>
</evidence>
<dbReference type="InterPro" id="IPR003141">
    <property type="entry name" value="Pol/His_phosphatase_N"/>
</dbReference>
<dbReference type="GO" id="GO:0003677">
    <property type="term" value="F:DNA binding"/>
    <property type="evidence" value="ECO:0007669"/>
    <property type="project" value="InterPro"/>
</dbReference>
<dbReference type="InterPro" id="IPR010996">
    <property type="entry name" value="HHH_MUS81"/>
</dbReference>
<name>A0A9X1HT98_9BACT</name>
<proteinExistence type="predicted"/>
<evidence type="ECO:0000256" key="1">
    <source>
        <dbReference type="ARBA" id="ARBA00022634"/>
    </source>
</evidence>
<keyword evidence="9" id="KW-1185">Reference proteome</keyword>
<dbReference type="Pfam" id="PF14520">
    <property type="entry name" value="HHH_5"/>
    <property type="match status" value="1"/>
</dbReference>
<gene>
    <name evidence="6" type="ORF">LDX50_10950</name>
    <name evidence="7" type="ORF">LDX50_16920</name>
    <name evidence="8" type="ORF">LDX50_22640</name>
</gene>
<dbReference type="SMART" id="SM00278">
    <property type="entry name" value="HhH1"/>
    <property type="match status" value="3"/>
</dbReference>
<dbReference type="InterPro" id="IPR016195">
    <property type="entry name" value="Pol/histidinol_Pase-like"/>
</dbReference>
<evidence type="ECO:0000313" key="8">
    <source>
        <dbReference type="EMBL" id="MCA6077696.1"/>
    </source>
</evidence>
<keyword evidence="1" id="KW-0237">DNA synthesis</keyword>
<dbReference type="InterPro" id="IPR027421">
    <property type="entry name" value="DNA_pol_lamdba_lyase_dom_sf"/>
</dbReference>
<dbReference type="Gene3D" id="1.10.150.110">
    <property type="entry name" value="DNA polymerase beta, N-terminal domain-like"/>
    <property type="match status" value="1"/>
</dbReference>
<dbReference type="InterPro" id="IPR047967">
    <property type="entry name" value="PolX_PHP"/>
</dbReference>
<dbReference type="Pfam" id="PF14716">
    <property type="entry name" value="HHH_8"/>
    <property type="match status" value="1"/>
</dbReference>
<dbReference type="GO" id="GO:0003887">
    <property type="term" value="F:DNA-directed DNA polymerase activity"/>
    <property type="evidence" value="ECO:0007669"/>
    <property type="project" value="InterPro"/>
</dbReference>
<dbReference type="AlphaFoldDB" id="A0A9X1HT98"/>
<dbReference type="GO" id="GO:0008270">
    <property type="term" value="F:zinc ion binding"/>
    <property type="evidence" value="ECO:0007669"/>
    <property type="project" value="TreeGrafter"/>
</dbReference>
<dbReference type="EMBL" id="JAIXNE010000003">
    <property type="protein sequence ID" value="MCA6076568.1"/>
    <property type="molecule type" value="Genomic_DNA"/>
</dbReference>
<feature type="domain" description="Helix-hairpin-helix DNA-binding motif class 1" evidence="3">
    <location>
        <begin position="90"/>
        <end position="109"/>
    </location>
</feature>
<reference evidence="7" key="1">
    <citation type="submission" date="2021-09" db="EMBL/GenBank/DDBJ databases">
        <title>Fulvivirga sp. isolated from coastal sediment.</title>
        <authorList>
            <person name="Yu H."/>
        </authorList>
    </citation>
    <scope>NUCLEOTIDE SEQUENCE</scope>
    <source>
        <strain evidence="7">1062</strain>
    </source>
</reference>
<keyword evidence="2" id="KW-0235">DNA replication</keyword>
<dbReference type="GO" id="GO:0006281">
    <property type="term" value="P:DNA repair"/>
    <property type="evidence" value="ECO:0007669"/>
    <property type="project" value="InterPro"/>
</dbReference>
<dbReference type="SMART" id="SM00483">
    <property type="entry name" value="POLXc"/>
    <property type="match status" value="1"/>
</dbReference>
<evidence type="ECO:0000259" key="4">
    <source>
        <dbReference type="SMART" id="SM00481"/>
    </source>
</evidence>
<dbReference type="CDD" id="cd07436">
    <property type="entry name" value="PHP_PolX"/>
    <property type="match status" value="1"/>
</dbReference>
<feature type="domain" description="Helix-hairpin-helix DNA-binding motif class 1" evidence="3">
    <location>
        <begin position="50"/>
        <end position="69"/>
    </location>
</feature>
<evidence type="ECO:0000256" key="2">
    <source>
        <dbReference type="ARBA" id="ARBA00022705"/>
    </source>
</evidence>
<dbReference type="InterPro" id="IPR022311">
    <property type="entry name" value="PolX-like"/>
</dbReference>
<dbReference type="SUPFAM" id="SSF89550">
    <property type="entry name" value="PHP domain-like"/>
    <property type="match status" value="1"/>
</dbReference>
<dbReference type="GO" id="GO:0005829">
    <property type="term" value="C:cytosol"/>
    <property type="evidence" value="ECO:0007669"/>
    <property type="project" value="TreeGrafter"/>
</dbReference>
<evidence type="ECO:0000259" key="3">
    <source>
        <dbReference type="SMART" id="SM00278"/>
    </source>
</evidence>
<feature type="domain" description="Polymerase/histidinol phosphatase N-terminal" evidence="4">
    <location>
        <begin position="319"/>
        <end position="399"/>
    </location>
</feature>
<evidence type="ECO:0000313" key="7">
    <source>
        <dbReference type="EMBL" id="MCA6076568.1"/>
    </source>
</evidence>
<comment type="caution">
    <text evidence="7">The sequence shown here is derived from an EMBL/GenBank/DDBJ whole genome shotgun (WGS) entry which is preliminary data.</text>
</comment>
<dbReference type="RefSeq" id="WP_225698493.1">
    <property type="nucleotide sequence ID" value="NZ_JAIXNE010000002.1"/>
</dbReference>
<dbReference type="PANTHER" id="PTHR36928">
    <property type="entry name" value="PHOSPHATASE YCDX-RELATED"/>
    <property type="match status" value="1"/>
</dbReference>
<sequence>MENKEIIRLLRRTASLMEINGANEFKVRAVNNAIFNLERVTGKLEDMSPEELQGLKGIGKSIAEQIAEIIAENESTELRKLLDETPKGVVELLNISGVGAKKIQLLWKELNITSPLALKEAIEAGKLSSVKGFGEKTIQQVTESLDFYLNNKHKLLISEALTWSESIIRTFSDQLKEYKISETGALRRRDLIISEFCYLVEDKDDVFEKISGIDDFAMDRKRSSPFNWRGIHEPSGMHLRFRKADPAHFEIQKMRTTGPENHLKALGLGTAPYKFSNEEAAYKKAGYPFIPPDVRIAPDILHADPSKIENLIAEDDIRGILHAHSTYSDGQYSIKEMVEACRKAGYSYLGMTDHSKSSFFYANGLFENRVQDQFREIDQLQQEYPDFKIFKGIECDILSDGSLDYTNEFLEGFDFIIISVHSVLHMDIKTATARLVKAIENPFSTILGHLSGRLLLRRQGYPLHMPTILDACRDNGVSIEINANPRRLDIDWSYLPEVLERNIKISINPDAHNIKGINDVKFGVMAARKGLVTPADNLTSLPADELTRFFSERKAKSIQKVSHEH</sequence>
<protein>
    <submittedName>
        <fullName evidence="7">PHP domain-containing protein</fullName>
    </submittedName>
</protein>
<dbReference type="Proteomes" id="UP001139409">
    <property type="component" value="Unassembled WGS sequence"/>
</dbReference>
<evidence type="ECO:0000313" key="9">
    <source>
        <dbReference type="Proteomes" id="UP001139409"/>
    </source>
</evidence>
<dbReference type="InterPro" id="IPR050243">
    <property type="entry name" value="PHP_phosphatase"/>
</dbReference>
<evidence type="ECO:0000259" key="5">
    <source>
        <dbReference type="SMART" id="SM00483"/>
    </source>
</evidence>
<dbReference type="Gene3D" id="3.20.20.140">
    <property type="entry name" value="Metal-dependent hydrolases"/>
    <property type="match status" value="1"/>
</dbReference>
<dbReference type="InterPro" id="IPR010994">
    <property type="entry name" value="RuvA_2-like"/>
</dbReference>
<dbReference type="PIRSF" id="PIRSF005047">
    <property type="entry name" value="UCP005047_YshC"/>
    <property type="match status" value="1"/>
</dbReference>
<dbReference type="Pfam" id="PF02811">
    <property type="entry name" value="PHP"/>
    <property type="match status" value="1"/>
</dbReference>
<dbReference type="SUPFAM" id="SSF47802">
    <property type="entry name" value="DNA polymerase beta, N-terminal domain-like"/>
    <property type="match status" value="1"/>
</dbReference>
<feature type="domain" description="Helix-hairpin-helix DNA-binding motif class 1" evidence="3">
    <location>
        <begin position="125"/>
        <end position="144"/>
    </location>
</feature>
<dbReference type="InterPro" id="IPR003583">
    <property type="entry name" value="Hlx-hairpin-Hlx_DNA-bd_motif"/>
</dbReference>